<organism evidence="2 3">
    <name type="scientific">Exophiala spinifera</name>
    <dbReference type="NCBI Taxonomy" id="91928"/>
    <lineage>
        <taxon>Eukaryota</taxon>
        <taxon>Fungi</taxon>
        <taxon>Dikarya</taxon>
        <taxon>Ascomycota</taxon>
        <taxon>Pezizomycotina</taxon>
        <taxon>Eurotiomycetes</taxon>
        <taxon>Chaetothyriomycetidae</taxon>
        <taxon>Chaetothyriales</taxon>
        <taxon>Herpotrichiellaceae</taxon>
        <taxon>Exophiala</taxon>
    </lineage>
</organism>
<gene>
    <name evidence="2" type="ORF">PV08_05561</name>
</gene>
<evidence type="ECO:0000256" key="1">
    <source>
        <dbReference type="SAM" id="MobiDB-lite"/>
    </source>
</evidence>
<reference evidence="2 3" key="1">
    <citation type="submission" date="2015-01" db="EMBL/GenBank/DDBJ databases">
        <title>The Genome Sequence of Exophiala spinifera CBS89968.</title>
        <authorList>
            <consortium name="The Broad Institute Genomics Platform"/>
            <person name="Cuomo C."/>
            <person name="de Hoog S."/>
            <person name="Gorbushina A."/>
            <person name="Stielow B."/>
            <person name="Teixiera M."/>
            <person name="Abouelleil A."/>
            <person name="Chapman S.B."/>
            <person name="Priest M."/>
            <person name="Young S.K."/>
            <person name="Wortman J."/>
            <person name="Nusbaum C."/>
            <person name="Birren B."/>
        </authorList>
    </citation>
    <scope>NUCLEOTIDE SEQUENCE [LARGE SCALE GENOMIC DNA]</scope>
    <source>
        <strain evidence="2 3">CBS 89968</strain>
    </source>
</reference>
<evidence type="ECO:0000313" key="2">
    <source>
        <dbReference type="EMBL" id="KIW15515.1"/>
    </source>
</evidence>
<sequence>MSASKQWIKFFAGKKRRQPPVEDALPHPEVPATTAANVEEGSGVSSDLPRRAQQQQQQQQQQQRRRRRHSPIRPLRERTYNKFRMDLESYTAVYGSDGPRLYLEQTINKAKAEMPSSTEEEAATEPADTLQSAWKQDQREHEVGKQHGLLGLPEKPPRGMKKHSVRAPAERGVDGWRSIWTRSKYQSSPCVNDGVDDIPVSKEDKFKIVGINGRKMTLKKNPFDAEYLAMQERLASKRAAASRRRLEEAGVKGGRQPSRLSTMSLMAEDVEYPTFVEQAARWSAADIGHCTMYEALVAHVETLTKQYDWKGEVREQTVEVLKRLQPRTDLIVSCESGAKVTYDGMSEEDKTRRSEAEKSVVQLRIKLKLVAKMYADAAMTASGDEMEEVEERAGEKQLQALKRSVNTLLTSVGTK</sequence>
<keyword evidence="3" id="KW-1185">Reference proteome</keyword>
<feature type="compositionally biased region" description="Basic and acidic residues" evidence="1">
    <location>
        <begin position="136"/>
        <end position="145"/>
    </location>
</feature>
<evidence type="ECO:0000313" key="3">
    <source>
        <dbReference type="Proteomes" id="UP000053328"/>
    </source>
</evidence>
<name>A0A0D2BAE3_9EURO</name>
<feature type="compositionally biased region" description="Low complexity" evidence="1">
    <location>
        <begin position="51"/>
        <end position="62"/>
    </location>
</feature>
<accession>A0A0D2BAE3</accession>
<feature type="region of interest" description="Disordered" evidence="1">
    <location>
        <begin position="111"/>
        <end position="168"/>
    </location>
</feature>
<dbReference type="VEuPathDB" id="FungiDB:PV08_05561"/>
<feature type="region of interest" description="Disordered" evidence="1">
    <location>
        <begin position="1"/>
        <end position="80"/>
    </location>
</feature>
<protein>
    <submittedName>
        <fullName evidence="2">Uncharacterized protein</fullName>
    </submittedName>
</protein>
<dbReference type="Proteomes" id="UP000053328">
    <property type="component" value="Unassembled WGS sequence"/>
</dbReference>
<dbReference type="EMBL" id="KN847495">
    <property type="protein sequence ID" value="KIW15515.1"/>
    <property type="molecule type" value="Genomic_DNA"/>
</dbReference>
<dbReference type="RefSeq" id="XP_016235731.1">
    <property type="nucleotide sequence ID" value="XM_016379904.1"/>
</dbReference>
<proteinExistence type="predicted"/>
<dbReference type="HOGENOM" id="CLU_605552_0_0_1"/>
<dbReference type="OrthoDB" id="10267082at2759"/>
<dbReference type="AlphaFoldDB" id="A0A0D2BAE3"/>
<dbReference type="GeneID" id="27332644"/>